<dbReference type="Proteomes" id="UP001562357">
    <property type="component" value="Unassembled WGS sequence"/>
</dbReference>
<comment type="caution">
    <text evidence="2">The sequence shown here is derived from an EMBL/GenBank/DDBJ whole genome shotgun (WGS) entry which is preliminary data.</text>
</comment>
<feature type="region of interest" description="Disordered" evidence="1">
    <location>
        <begin position="119"/>
        <end position="140"/>
    </location>
</feature>
<gene>
    <name evidence="2" type="primary">g5807</name>
    <name evidence="2" type="ORF">EsDP_00005807</name>
</gene>
<feature type="region of interest" description="Disordered" evidence="1">
    <location>
        <begin position="14"/>
        <end position="52"/>
    </location>
</feature>
<accession>A0ABQ0CVR7</accession>
<organism evidence="2 3">
    <name type="scientific">Epichloe bromicola</name>
    <dbReference type="NCBI Taxonomy" id="79588"/>
    <lineage>
        <taxon>Eukaryota</taxon>
        <taxon>Fungi</taxon>
        <taxon>Dikarya</taxon>
        <taxon>Ascomycota</taxon>
        <taxon>Pezizomycotina</taxon>
        <taxon>Sordariomycetes</taxon>
        <taxon>Hypocreomycetidae</taxon>
        <taxon>Hypocreales</taxon>
        <taxon>Clavicipitaceae</taxon>
        <taxon>Epichloe</taxon>
    </lineage>
</organism>
<keyword evidence="3" id="KW-1185">Reference proteome</keyword>
<evidence type="ECO:0000313" key="3">
    <source>
        <dbReference type="Proteomes" id="UP001562357"/>
    </source>
</evidence>
<protein>
    <submittedName>
        <fullName evidence="2">Uncharacterized protein</fullName>
    </submittedName>
</protein>
<evidence type="ECO:0000313" key="2">
    <source>
        <dbReference type="EMBL" id="GAB0137547.1"/>
    </source>
</evidence>
<reference evidence="3" key="1">
    <citation type="submission" date="2024-06" db="EMBL/GenBank/DDBJ databases">
        <title>Draft Genome Sequences of Epichloe bromicola Strains Isolated from Elymus ciliaris.</title>
        <authorList>
            <consortium name="Epichloe bromicola genome sequencing consortium"/>
            <person name="Miura A."/>
            <person name="Imano S."/>
            <person name="Ashida A."/>
            <person name="Sato I."/>
            <person name="Chiba S."/>
            <person name="Tanaka A."/>
            <person name="Camagna M."/>
            <person name="Takemoto D."/>
        </authorList>
    </citation>
    <scope>NUCLEOTIDE SEQUENCE [LARGE SCALE GENOMIC DNA]</scope>
    <source>
        <strain evidence="3">DP</strain>
    </source>
</reference>
<dbReference type="EMBL" id="BAAFGZ010000290">
    <property type="protein sequence ID" value="GAB0137547.1"/>
    <property type="molecule type" value="Genomic_DNA"/>
</dbReference>
<name>A0ABQ0CVR7_9HYPO</name>
<proteinExistence type="predicted"/>
<evidence type="ECO:0000256" key="1">
    <source>
        <dbReference type="SAM" id="MobiDB-lite"/>
    </source>
</evidence>
<sequence length="140" mass="13620">MSACLAASVAVAAPPRGKPGNAIGAEAPPRSAADMPSASVKLVESKRESNRGGDAAGIASLLSAALKALPSPLADQVQAAVAEAFKSGDFVLNLPTDAADKLGRGDLAGVLDSIVSGGSGTLESLPGDASKITGIGGKKE</sequence>